<protein>
    <submittedName>
        <fullName evidence="1">Uncharacterized protein</fullName>
    </submittedName>
</protein>
<proteinExistence type="predicted"/>
<dbReference type="OrthoDB" id="288942at2759"/>
<organism evidence="1 2">
    <name type="scientific">Mycena sanguinolenta</name>
    <dbReference type="NCBI Taxonomy" id="230812"/>
    <lineage>
        <taxon>Eukaryota</taxon>
        <taxon>Fungi</taxon>
        <taxon>Dikarya</taxon>
        <taxon>Basidiomycota</taxon>
        <taxon>Agaricomycotina</taxon>
        <taxon>Agaricomycetes</taxon>
        <taxon>Agaricomycetidae</taxon>
        <taxon>Agaricales</taxon>
        <taxon>Marasmiineae</taxon>
        <taxon>Mycenaceae</taxon>
        <taxon>Mycena</taxon>
    </lineage>
</organism>
<sequence>MVFIHALTEYDDRTRPYSKHEYYYRPGFEFAGRIDTNLLLTCRAIYLETYLAPIALNEHVFWMYRGPPRSMAANGSAYFHRMTPQQRAAVRCVRFFTQLYWLERRIFQNWPVGLVVHKLTIVIRHTDWWYWERHEPLRINAPHQGWAAWVESIPQLQELEFEFETIEPKKEQLEERVRVALGWKFPLQDGTVLVHDGAAPVKSMWAGTSRLAPGHGEGAWDADVKEQDQATLDCKFPLDLKMHVRNFKFVKESRLL</sequence>
<gene>
    <name evidence="1" type="ORF">MSAN_00838600</name>
</gene>
<evidence type="ECO:0000313" key="1">
    <source>
        <dbReference type="EMBL" id="KAF7367747.1"/>
    </source>
</evidence>
<keyword evidence="2" id="KW-1185">Reference proteome</keyword>
<name>A0A8H6YZB9_9AGAR</name>
<dbReference type="EMBL" id="JACAZH010000005">
    <property type="protein sequence ID" value="KAF7367747.1"/>
    <property type="molecule type" value="Genomic_DNA"/>
</dbReference>
<evidence type="ECO:0000313" key="2">
    <source>
        <dbReference type="Proteomes" id="UP000623467"/>
    </source>
</evidence>
<dbReference type="AlphaFoldDB" id="A0A8H6YZB9"/>
<accession>A0A8H6YZB9</accession>
<reference evidence="1" key="1">
    <citation type="submission" date="2020-05" db="EMBL/GenBank/DDBJ databases">
        <title>Mycena genomes resolve the evolution of fungal bioluminescence.</title>
        <authorList>
            <person name="Tsai I.J."/>
        </authorList>
    </citation>
    <scope>NUCLEOTIDE SEQUENCE</scope>
    <source>
        <strain evidence="1">160909Yilan</strain>
    </source>
</reference>
<dbReference type="Proteomes" id="UP000623467">
    <property type="component" value="Unassembled WGS sequence"/>
</dbReference>
<comment type="caution">
    <text evidence="1">The sequence shown here is derived from an EMBL/GenBank/DDBJ whole genome shotgun (WGS) entry which is preliminary data.</text>
</comment>